<keyword evidence="3" id="KW-0227">DNA damage</keyword>
<dbReference type="SUPFAM" id="SSF100939">
    <property type="entry name" value="SPOC domain-like"/>
    <property type="match status" value="1"/>
</dbReference>
<evidence type="ECO:0000256" key="6">
    <source>
        <dbReference type="ARBA" id="ARBA00022840"/>
    </source>
</evidence>
<dbReference type="GO" id="GO:0004386">
    <property type="term" value="F:helicase activity"/>
    <property type="evidence" value="ECO:0007669"/>
    <property type="project" value="UniProtKB-KW"/>
</dbReference>
<dbReference type="InterPro" id="IPR036465">
    <property type="entry name" value="vWFA_dom_sf"/>
</dbReference>
<evidence type="ECO:0000256" key="11">
    <source>
        <dbReference type="SAM" id="MobiDB-lite"/>
    </source>
</evidence>
<reference evidence="13 14" key="1">
    <citation type="journal article" date="2020" name="G3 (Bethesda)">
        <title>Improved Reference Genome for Cyclotella cryptica CCMP332, a Model for Cell Wall Morphogenesis, Salinity Adaptation, and Lipid Production in Diatoms (Bacillariophyta).</title>
        <authorList>
            <person name="Roberts W.R."/>
            <person name="Downey K.M."/>
            <person name="Ruck E.C."/>
            <person name="Traller J.C."/>
            <person name="Alverson A.J."/>
        </authorList>
    </citation>
    <scope>NUCLEOTIDE SEQUENCE [LARGE SCALE GENOMIC DNA]</scope>
    <source>
        <strain evidence="13 14">CCMP332</strain>
    </source>
</reference>
<dbReference type="GO" id="GO:0005524">
    <property type="term" value="F:ATP binding"/>
    <property type="evidence" value="ECO:0007669"/>
    <property type="project" value="UniProtKB-KW"/>
</dbReference>
<evidence type="ECO:0000256" key="3">
    <source>
        <dbReference type="ARBA" id="ARBA00022763"/>
    </source>
</evidence>
<dbReference type="AlphaFoldDB" id="A0ABD3PHI3"/>
<dbReference type="InterPro" id="IPR006164">
    <property type="entry name" value="DNA_bd_Ku70/Ku80"/>
</dbReference>
<comment type="subcellular location">
    <subcellularLocation>
        <location evidence="1">Nucleus</location>
    </subcellularLocation>
</comment>
<keyword evidence="4" id="KW-0378">Hydrolase</keyword>
<keyword evidence="7" id="KW-0238">DNA-binding</keyword>
<keyword evidence="5" id="KW-0347">Helicase</keyword>
<dbReference type="Proteomes" id="UP001516023">
    <property type="component" value="Unassembled WGS sequence"/>
</dbReference>
<evidence type="ECO:0000256" key="2">
    <source>
        <dbReference type="ARBA" id="ARBA00022741"/>
    </source>
</evidence>
<keyword evidence="10" id="KW-0539">Nucleus</keyword>
<proteinExistence type="predicted"/>
<evidence type="ECO:0000259" key="12">
    <source>
        <dbReference type="SMART" id="SM00559"/>
    </source>
</evidence>
<feature type="region of interest" description="Disordered" evidence="11">
    <location>
        <begin position="17"/>
        <end position="41"/>
    </location>
</feature>
<dbReference type="InterPro" id="IPR016194">
    <property type="entry name" value="SPOC-like_C_dom_sf"/>
</dbReference>
<dbReference type="SMART" id="SM00559">
    <property type="entry name" value="Ku78"/>
    <property type="match status" value="1"/>
</dbReference>
<dbReference type="Gene3D" id="3.40.50.410">
    <property type="entry name" value="von Willebrand factor, type A domain"/>
    <property type="match status" value="1"/>
</dbReference>
<dbReference type="GO" id="GO:0005634">
    <property type="term" value="C:nucleus"/>
    <property type="evidence" value="ECO:0007669"/>
    <property type="project" value="UniProtKB-SubCell"/>
</dbReference>
<dbReference type="GO" id="GO:0006310">
    <property type="term" value="P:DNA recombination"/>
    <property type="evidence" value="ECO:0007669"/>
    <property type="project" value="UniProtKB-KW"/>
</dbReference>
<keyword evidence="8" id="KW-0233">DNA recombination</keyword>
<feature type="domain" description="Ku" evidence="12">
    <location>
        <begin position="404"/>
        <end position="559"/>
    </location>
</feature>
<protein>
    <recommendedName>
        <fullName evidence="12">Ku domain-containing protein</fullName>
    </recommendedName>
</protein>
<evidence type="ECO:0000256" key="1">
    <source>
        <dbReference type="ARBA" id="ARBA00004123"/>
    </source>
</evidence>
<keyword evidence="2" id="KW-0547">Nucleotide-binding</keyword>
<feature type="region of interest" description="Disordered" evidence="11">
    <location>
        <begin position="93"/>
        <end position="120"/>
    </location>
</feature>
<dbReference type="PANTHER" id="PTHR12604">
    <property type="entry name" value="KU AUTOANTIGEN DNA HELICASE"/>
    <property type="match status" value="1"/>
</dbReference>
<evidence type="ECO:0000256" key="7">
    <source>
        <dbReference type="ARBA" id="ARBA00023125"/>
    </source>
</evidence>
<accession>A0ABD3PHI3</accession>
<comment type="caution">
    <text evidence="13">The sequence shown here is derived from an EMBL/GenBank/DDBJ whole genome shotgun (WGS) entry which is preliminary data.</text>
</comment>
<feature type="compositionally biased region" description="Polar residues" evidence="11">
    <location>
        <begin position="23"/>
        <end position="40"/>
    </location>
</feature>
<organism evidence="13 14">
    <name type="scientific">Cyclotella cryptica</name>
    <dbReference type="NCBI Taxonomy" id="29204"/>
    <lineage>
        <taxon>Eukaryota</taxon>
        <taxon>Sar</taxon>
        <taxon>Stramenopiles</taxon>
        <taxon>Ochrophyta</taxon>
        <taxon>Bacillariophyta</taxon>
        <taxon>Coscinodiscophyceae</taxon>
        <taxon>Thalassiosirophycidae</taxon>
        <taxon>Stephanodiscales</taxon>
        <taxon>Stephanodiscaceae</taxon>
        <taxon>Cyclotella</taxon>
    </lineage>
</organism>
<name>A0ABD3PHI3_9STRA</name>
<dbReference type="PANTHER" id="PTHR12604:SF4">
    <property type="entry name" value="X-RAY REPAIR CROSS-COMPLEMENTING PROTEIN 5"/>
    <property type="match status" value="1"/>
</dbReference>
<evidence type="ECO:0000256" key="5">
    <source>
        <dbReference type="ARBA" id="ARBA00022806"/>
    </source>
</evidence>
<sequence>MSGKEAIIFIVDANHSMNAPYPDSNNGQRAQSQDKSNGIAPSSRLDVAKEAMLHTIITMAWQSSQHEFGVVVLKTKNTHHHLSASEEIYTQNISRLFGQPSSKNRDERTMDDDDDDDDRPFPNLIEIDFTKPTHHLLSTLRCIRSTTTPQDATSTRGDFCDGIILAADTLYRRTFGKKYKRRILLFTDAEHEVQVDAEQLECVLGGLRKMECKLEVVGMGFCHEGEFVVKKEEEDCEDTGDTVDLCDPDDEQAEDFTNVKVEEDENDAVTSGKETNMIIKRENEKLLISLAQQTGGCVLAANGQDVATLLDEYHSKRTNVPQTTRRAVRSKCLFRITPDLTIDARYSKIIDPKFVPSLKTDAYLLDETTGKPIVDGGGEFMTTAIDSILFHTLALDPNNPDKGTIEVPQESRTDAYRFGSDLIPLGKMDMAGINAAFKSPKSVEIIGYIPSREVLASGLCLGPAYALYGGRESKRSMFAVAALAEAMEEKDLWGYCRFVKSLNGDPKLAVLVPQKVTSDSESVSTSEGNVTPGGRYFALLQLPFADDVNYLKPPQVPLEHWGDNRESTVCDELIDSLMIPDDQLDSTTIFFPAVQSYQRMIAQFAMNPIKDEKEREGGLSEERILEACRASPLCELDIVKMLSKNASKQIDLFLKTFPLVKNTGDGKKPERKYWGDGS</sequence>
<dbReference type="Pfam" id="PF02735">
    <property type="entry name" value="Ku"/>
    <property type="match status" value="1"/>
</dbReference>
<evidence type="ECO:0000256" key="8">
    <source>
        <dbReference type="ARBA" id="ARBA00023172"/>
    </source>
</evidence>
<dbReference type="GO" id="GO:0016787">
    <property type="term" value="F:hydrolase activity"/>
    <property type="evidence" value="ECO:0007669"/>
    <property type="project" value="UniProtKB-KW"/>
</dbReference>
<keyword evidence="6" id="KW-0067">ATP-binding</keyword>
<keyword evidence="14" id="KW-1185">Reference proteome</keyword>
<dbReference type="EMBL" id="JABMIG020000175">
    <property type="protein sequence ID" value="KAL3787417.1"/>
    <property type="molecule type" value="Genomic_DNA"/>
</dbReference>
<evidence type="ECO:0000256" key="10">
    <source>
        <dbReference type="ARBA" id="ARBA00023242"/>
    </source>
</evidence>
<evidence type="ECO:0000313" key="13">
    <source>
        <dbReference type="EMBL" id="KAL3787417.1"/>
    </source>
</evidence>
<dbReference type="Gene3D" id="2.40.290.10">
    <property type="match status" value="1"/>
</dbReference>
<keyword evidence="9" id="KW-0234">DNA repair</keyword>
<feature type="compositionally biased region" description="Polar residues" evidence="11">
    <location>
        <begin position="93"/>
        <end position="102"/>
    </location>
</feature>
<gene>
    <name evidence="13" type="ORF">HJC23_001814</name>
</gene>
<dbReference type="SUPFAM" id="SSF53300">
    <property type="entry name" value="vWA-like"/>
    <property type="match status" value="1"/>
</dbReference>
<dbReference type="GO" id="GO:0006281">
    <property type="term" value="P:DNA repair"/>
    <property type="evidence" value="ECO:0007669"/>
    <property type="project" value="UniProtKB-KW"/>
</dbReference>
<feature type="compositionally biased region" description="Acidic residues" evidence="11">
    <location>
        <begin position="109"/>
        <end position="118"/>
    </location>
</feature>
<evidence type="ECO:0000256" key="9">
    <source>
        <dbReference type="ARBA" id="ARBA00023204"/>
    </source>
</evidence>
<dbReference type="GO" id="GO:0003677">
    <property type="term" value="F:DNA binding"/>
    <property type="evidence" value="ECO:0007669"/>
    <property type="project" value="UniProtKB-KW"/>
</dbReference>
<evidence type="ECO:0000256" key="4">
    <source>
        <dbReference type="ARBA" id="ARBA00022801"/>
    </source>
</evidence>
<evidence type="ECO:0000313" key="14">
    <source>
        <dbReference type="Proteomes" id="UP001516023"/>
    </source>
</evidence>